<dbReference type="AlphaFoldDB" id="A0A7C9DMP5"/>
<organism evidence="1">
    <name type="scientific">Opuntia streptacantha</name>
    <name type="common">Prickly pear cactus</name>
    <name type="synonym">Opuntia cardona</name>
    <dbReference type="NCBI Taxonomy" id="393608"/>
    <lineage>
        <taxon>Eukaryota</taxon>
        <taxon>Viridiplantae</taxon>
        <taxon>Streptophyta</taxon>
        <taxon>Embryophyta</taxon>
        <taxon>Tracheophyta</taxon>
        <taxon>Spermatophyta</taxon>
        <taxon>Magnoliopsida</taxon>
        <taxon>eudicotyledons</taxon>
        <taxon>Gunneridae</taxon>
        <taxon>Pentapetalae</taxon>
        <taxon>Caryophyllales</taxon>
        <taxon>Cactineae</taxon>
        <taxon>Cactaceae</taxon>
        <taxon>Opuntioideae</taxon>
        <taxon>Opuntia</taxon>
    </lineage>
</organism>
<evidence type="ECO:0000313" key="1">
    <source>
        <dbReference type="EMBL" id="MBA4642188.1"/>
    </source>
</evidence>
<proteinExistence type="predicted"/>
<reference evidence="1" key="2">
    <citation type="submission" date="2020-07" db="EMBL/GenBank/DDBJ databases">
        <authorList>
            <person name="Vera ALvarez R."/>
            <person name="Arias-Moreno D.M."/>
            <person name="Jimenez-Jacinto V."/>
            <person name="Jimenez-Bremont J.F."/>
            <person name="Swaminathan K."/>
            <person name="Moose S.P."/>
            <person name="Guerrero-Gonzalez M.L."/>
            <person name="Marino-Ramirez L."/>
            <person name="Landsman D."/>
            <person name="Rodriguez-Kessler M."/>
            <person name="Delgado-Sanchez P."/>
        </authorList>
    </citation>
    <scope>NUCLEOTIDE SEQUENCE</scope>
    <source>
        <tissue evidence="1">Cladode</tissue>
    </source>
</reference>
<protein>
    <submittedName>
        <fullName evidence="1">Uncharacterized protein</fullName>
    </submittedName>
</protein>
<sequence>MSCTLQYNLQAANSNHTSIQAKGPVNWVIWAHLGLTRARVWFSGPCPGPLVLSRCCFNLRRHSSQLSSVGRDPNHRRRRQHRSPLLSLSAQVRGWGFACVRVRPLPPLRWLPAPVTTSLPSTATASRCRP</sequence>
<accession>A0A7C9DMP5</accession>
<name>A0A7C9DMP5_OPUST</name>
<dbReference type="EMBL" id="GISG01127463">
    <property type="protein sequence ID" value="MBA4642188.1"/>
    <property type="molecule type" value="Transcribed_RNA"/>
</dbReference>
<reference evidence="1" key="1">
    <citation type="journal article" date="2013" name="J. Plant Res.">
        <title>Effect of fungi and light on seed germination of three Opuntia species from semiarid lands of central Mexico.</title>
        <authorList>
            <person name="Delgado-Sanchez P."/>
            <person name="Jimenez-Bremont J.F."/>
            <person name="Guerrero-Gonzalez Mde L."/>
            <person name="Flores J."/>
        </authorList>
    </citation>
    <scope>NUCLEOTIDE SEQUENCE</scope>
    <source>
        <tissue evidence="1">Cladode</tissue>
    </source>
</reference>